<comment type="caution">
    <text evidence="3">The sequence shown here is derived from an EMBL/GenBank/DDBJ whole genome shotgun (WGS) entry which is preliminary data.</text>
</comment>
<dbReference type="SUPFAM" id="SSF81383">
    <property type="entry name" value="F-box domain"/>
    <property type="match status" value="1"/>
</dbReference>
<dbReference type="InterPro" id="IPR005174">
    <property type="entry name" value="KIB1-4_b-propeller"/>
</dbReference>
<dbReference type="CDD" id="cd09917">
    <property type="entry name" value="F-box_SF"/>
    <property type="match status" value="1"/>
</dbReference>
<dbReference type="Pfam" id="PF00646">
    <property type="entry name" value="F-box"/>
    <property type="match status" value="1"/>
</dbReference>
<gene>
    <name evidence="3" type="ORF">DH2020_032048</name>
</gene>
<dbReference type="Gene3D" id="1.20.1280.50">
    <property type="match status" value="1"/>
</dbReference>
<evidence type="ECO:0000256" key="1">
    <source>
        <dbReference type="SAM" id="MobiDB-lite"/>
    </source>
</evidence>
<dbReference type="SMART" id="SM00256">
    <property type="entry name" value="FBOX"/>
    <property type="match status" value="1"/>
</dbReference>
<evidence type="ECO:0000259" key="2">
    <source>
        <dbReference type="SMART" id="SM00256"/>
    </source>
</evidence>
<feature type="compositionally biased region" description="Acidic residues" evidence="1">
    <location>
        <begin position="243"/>
        <end position="319"/>
    </location>
</feature>
<organism evidence="3 4">
    <name type="scientific">Rehmannia glutinosa</name>
    <name type="common">Chinese foxglove</name>
    <dbReference type="NCBI Taxonomy" id="99300"/>
    <lineage>
        <taxon>Eukaryota</taxon>
        <taxon>Viridiplantae</taxon>
        <taxon>Streptophyta</taxon>
        <taxon>Embryophyta</taxon>
        <taxon>Tracheophyta</taxon>
        <taxon>Spermatophyta</taxon>
        <taxon>Magnoliopsida</taxon>
        <taxon>eudicotyledons</taxon>
        <taxon>Gunneridae</taxon>
        <taxon>Pentapetalae</taxon>
        <taxon>asterids</taxon>
        <taxon>lamiids</taxon>
        <taxon>Lamiales</taxon>
        <taxon>Orobanchaceae</taxon>
        <taxon>Rehmannieae</taxon>
        <taxon>Rehmannia</taxon>
    </lineage>
</organism>
<dbReference type="PANTHER" id="PTHR33127">
    <property type="entry name" value="TRANSMEMBRANE PROTEIN"/>
    <property type="match status" value="1"/>
</dbReference>
<proteinExistence type="predicted"/>
<sequence length="443" mass="51912">MAADWLKFLNQPRSIETERDWSESPREILSLILSNLFFKDRRSFKLVCKSWNSIIPNTPLLPPAIDSQYFDSPCLIFSQRSSDCWKLFHSVYNGYYYLEFPELKDAEIHFSKDGWLLMSRDKSNLFFFSPFTKEKLQLPPTTDPFYSVCFTSTPTSPDCSVFGILGKSTRGRVNLGHIKIGDEEWELETFDNGAHYFWFSECPPVFCNGVYYCFDFNSRNFRVFDPRKDDDEHRWITCGECLETSEDEDNEDEGDEEDEDDEEENDDDEEDDENEEDDEELTETEEDEEEKEDEDEEEVKENEEDDYEEEEDDEDDDYDNGILYESYFAEVEGDIWGVFVTNHDRGFISVEKWDFAKMCWKKLDDLGDKCLYVSPSGTFAETCGVSGMANKIYFNKFHGKNGVMYSLTTRKYHSIEGNFASKNAFGLTEMDHGTWIKPTLHKM</sequence>
<evidence type="ECO:0000313" key="3">
    <source>
        <dbReference type="EMBL" id="KAK6134243.1"/>
    </source>
</evidence>
<accession>A0ABR0VGE9</accession>
<name>A0ABR0VGE9_REHGL</name>
<evidence type="ECO:0000313" key="4">
    <source>
        <dbReference type="Proteomes" id="UP001318860"/>
    </source>
</evidence>
<dbReference type="InterPro" id="IPR001810">
    <property type="entry name" value="F-box_dom"/>
</dbReference>
<keyword evidence="4" id="KW-1185">Reference proteome</keyword>
<dbReference type="PANTHER" id="PTHR33127:SF5">
    <property type="entry name" value="TRANSMEMBRANE PROTEIN"/>
    <property type="match status" value="1"/>
</dbReference>
<reference evidence="3 4" key="1">
    <citation type="journal article" date="2021" name="Comput. Struct. Biotechnol. J.">
        <title>De novo genome assembly of the potent medicinal plant Rehmannia glutinosa using nanopore technology.</title>
        <authorList>
            <person name="Ma L."/>
            <person name="Dong C."/>
            <person name="Song C."/>
            <person name="Wang X."/>
            <person name="Zheng X."/>
            <person name="Niu Y."/>
            <person name="Chen S."/>
            <person name="Feng W."/>
        </authorList>
    </citation>
    <scope>NUCLEOTIDE SEQUENCE [LARGE SCALE GENOMIC DNA]</scope>
    <source>
        <strain evidence="3">DH-2019</strain>
    </source>
</reference>
<feature type="domain" description="F-box" evidence="2">
    <location>
        <begin position="24"/>
        <end position="64"/>
    </location>
</feature>
<dbReference type="Proteomes" id="UP001318860">
    <property type="component" value="Unassembled WGS sequence"/>
</dbReference>
<feature type="region of interest" description="Disordered" evidence="1">
    <location>
        <begin position="239"/>
        <end position="319"/>
    </location>
</feature>
<dbReference type="EMBL" id="JABTTQ020001170">
    <property type="protein sequence ID" value="KAK6134243.1"/>
    <property type="molecule type" value="Genomic_DNA"/>
</dbReference>
<dbReference type="Pfam" id="PF03478">
    <property type="entry name" value="Beta-prop_KIB1-4"/>
    <property type="match status" value="1"/>
</dbReference>
<dbReference type="InterPro" id="IPR036047">
    <property type="entry name" value="F-box-like_dom_sf"/>
</dbReference>
<protein>
    <recommendedName>
        <fullName evidence="2">F-box domain-containing protein</fullName>
    </recommendedName>
</protein>